<protein>
    <submittedName>
        <fullName evidence="1">Uncharacterized protein</fullName>
    </submittedName>
</protein>
<dbReference type="PATRIC" id="fig|317.174.peg.3880"/>
<dbReference type="EMBL" id="JPQT01000116">
    <property type="protein sequence ID" value="KFE49677.1"/>
    <property type="molecule type" value="Genomic_DNA"/>
</dbReference>
<dbReference type="InterPro" id="IPR049810">
    <property type="entry name" value="S6_alt_immun-like"/>
</dbReference>
<reference evidence="1 2" key="1">
    <citation type="submission" date="2014-07" db="EMBL/GenBank/DDBJ databases">
        <title>Draft Genome Sequences of Environmental Pseudomonas syringae strains.</title>
        <authorList>
            <person name="Baltrus D.A."/>
            <person name="Berge O."/>
            <person name="Morris C."/>
        </authorList>
    </citation>
    <scope>NUCLEOTIDE SEQUENCE [LARGE SCALE GENOMIC DNA]</scope>
    <source>
        <strain evidence="1 2">CEB003</strain>
    </source>
</reference>
<sequence length="82" mass="9135">MYLCIHGFLPDNDEDDSLKFELDIDGSFNEQIVQFLGHRSLNAMAECEWLLTSEQVAHLSSIIGQPLPADLKLFIGVEASVV</sequence>
<gene>
    <name evidence="1" type="ORF">IV02_18975</name>
</gene>
<evidence type="ECO:0000313" key="2">
    <source>
        <dbReference type="Proteomes" id="UP000028643"/>
    </source>
</evidence>
<dbReference type="RefSeq" id="WP_047576938.1">
    <property type="nucleotide sequence ID" value="NZ_JPQT01000116.1"/>
</dbReference>
<organism evidence="1 2">
    <name type="scientific">Pseudomonas syringae</name>
    <dbReference type="NCBI Taxonomy" id="317"/>
    <lineage>
        <taxon>Bacteria</taxon>
        <taxon>Pseudomonadati</taxon>
        <taxon>Pseudomonadota</taxon>
        <taxon>Gammaproteobacteria</taxon>
        <taxon>Pseudomonadales</taxon>
        <taxon>Pseudomonadaceae</taxon>
        <taxon>Pseudomonas</taxon>
    </lineage>
</organism>
<accession>A0A085V2L4</accession>
<evidence type="ECO:0000313" key="1">
    <source>
        <dbReference type="EMBL" id="KFE49677.1"/>
    </source>
</evidence>
<dbReference type="AlphaFoldDB" id="A0A085V2L4"/>
<comment type="caution">
    <text evidence="1">The sequence shown here is derived from an EMBL/GenBank/DDBJ whole genome shotgun (WGS) entry which is preliminary data.</text>
</comment>
<dbReference type="NCBIfam" id="NF040643">
    <property type="entry name" value="S6_alt_immun"/>
    <property type="match status" value="1"/>
</dbReference>
<proteinExistence type="predicted"/>
<dbReference type="Proteomes" id="UP000028643">
    <property type="component" value="Unassembled WGS sequence"/>
</dbReference>
<name>A0A085V2L4_PSESX</name>